<dbReference type="HAMAP" id="MF_01217">
    <property type="entry name" value="Acyl_carrier"/>
    <property type="match status" value="1"/>
</dbReference>
<keyword evidence="8 9" id="KW-0275">Fatty acid biosynthesis</keyword>
<dbReference type="InterPro" id="IPR003231">
    <property type="entry name" value="ACP"/>
</dbReference>
<evidence type="ECO:0000256" key="3">
    <source>
        <dbReference type="ARBA" id="ARBA00022450"/>
    </source>
</evidence>
<evidence type="ECO:0000256" key="6">
    <source>
        <dbReference type="ARBA" id="ARBA00022832"/>
    </source>
</evidence>
<dbReference type="PROSITE" id="PS00012">
    <property type="entry name" value="PHOSPHOPANTETHEINE"/>
    <property type="match status" value="1"/>
</dbReference>
<dbReference type="PANTHER" id="PTHR20863">
    <property type="entry name" value="ACYL CARRIER PROTEIN"/>
    <property type="match status" value="1"/>
</dbReference>
<dbReference type="NCBIfam" id="NF002148">
    <property type="entry name" value="PRK00982.1-2"/>
    <property type="match status" value="1"/>
</dbReference>
<protein>
    <recommendedName>
        <fullName evidence="9 10">Acyl carrier protein</fullName>
        <shortName evidence="9">ACP</shortName>
    </recommendedName>
</protein>
<comment type="subcellular location">
    <subcellularLocation>
        <location evidence="9">Cytoplasm</location>
    </subcellularLocation>
</comment>
<comment type="pathway">
    <text evidence="1 9">Lipid metabolism; fatty acid biosynthesis.</text>
</comment>
<dbReference type="GO" id="GO:0005739">
    <property type="term" value="C:mitochondrion"/>
    <property type="evidence" value="ECO:0007669"/>
    <property type="project" value="UniProtKB-ARBA"/>
</dbReference>
<dbReference type="NCBIfam" id="TIGR00517">
    <property type="entry name" value="acyl_carrier"/>
    <property type="match status" value="1"/>
</dbReference>
<keyword evidence="5 9" id="KW-0597">Phosphoprotein</keyword>
<dbReference type="NCBIfam" id="NF002151">
    <property type="entry name" value="PRK00982.1-5"/>
    <property type="match status" value="1"/>
</dbReference>
<dbReference type="EMBL" id="KX284710">
    <property type="protein sequence ID" value="AOM64490.1"/>
    <property type="molecule type" value="Genomic_DNA"/>
</dbReference>
<dbReference type="PANTHER" id="PTHR20863:SF76">
    <property type="entry name" value="CARRIER DOMAIN-CONTAINING PROTEIN"/>
    <property type="match status" value="1"/>
</dbReference>
<dbReference type="Pfam" id="PF00550">
    <property type="entry name" value="PP-binding"/>
    <property type="match status" value="1"/>
</dbReference>
<evidence type="ECO:0000256" key="9">
    <source>
        <dbReference type="HAMAP-Rule" id="MF_01217"/>
    </source>
</evidence>
<sequence length="87" mass="9714">MPNNEEDTRKYNDILNKLQDVVTKQLDVELSKVTEKANFANDLGADSLDTVELVMAIEEKFGIEIPDEQAESITTVGEAAKFIKNNI</sequence>
<keyword evidence="12" id="KW-0934">Plastid</keyword>
<evidence type="ECO:0000313" key="12">
    <source>
        <dbReference type="EMBL" id="AOM64490.1"/>
    </source>
</evidence>
<evidence type="ECO:0000256" key="2">
    <source>
        <dbReference type="ARBA" id="ARBA00010930"/>
    </source>
</evidence>
<keyword evidence="7 9" id="KW-0443">Lipid metabolism</keyword>
<comment type="PTM">
    <text evidence="9">4'-phosphopantetheine is transferred from CoA to a specific serine of apo-ACP by AcpS. This modification is essential for activity because fatty acids are bound in thioester linkage to the sulfhydryl of the prosthetic group.</text>
</comment>
<evidence type="ECO:0000256" key="5">
    <source>
        <dbReference type="ARBA" id="ARBA00022553"/>
    </source>
</evidence>
<dbReference type="InterPro" id="IPR006162">
    <property type="entry name" value="Ppantetheine_attach_site"/>
</dbReference>
<keyword evidence="4 9" id="KW-0444">Lipid biosynthesis</keyword>
<evidence type="ECO:0000256" key="8">
    <source>
        <dbReference type="ARBA" id="ARBA00023160"/>
    </source>
</evidence>
<dbReference type="GO" id="GO:0000036">
    <property type="term" value="F:acyl carrier activity"/>
    <property type="evidence" value="ECO:0007669"/>
    <property type="project" value="UniProtKB-UniRule"/>
</dbReference>
<feature type="modified residue" description="O-(pantetheine 4'-phosphoryl)serine" evidence="9">
    <location>
        <position position="47"/>
    </location>
</feature>
<dbReference type="Gene3D" id="1.10.1200.10">
    <property type="entry name" value="ACP-like"/>
    <property type="match status" value="1"/>
</dbReference>
<organism evidence="12">
    <name type="scientific">Riquetophycus sp</name>
    <dbReference type="NCBI Taxonomy" id="1897556"/>
    <lineage>
        <taxon>Eukaryota</taxon>
        <taxon>Rhodophyta</taxon>
        <taxon>Florideophyceae</taxon>
        <taxon>Rhodymeniophycidae</taxon>
        <taxon>Peyssonneliales</taxon>
        <taxon>Peyssonneliaceae</taxon>
        <taxon>Riquetophycus</taxon>
    </lineage>
</organism>
<evidence type="ECO:0000259" key="11">
    <source>
        <dbReference type="PROSITE" id="PS50075"/>
    </source>
</evidence>
<comment type="similarity">
    <text evidence="2 9">Belongs to the acyl carrier protein (ACP) family.</text>
</comment>
<dbReference type="GO" id="GO:0000035">
    <property type="term" value="F:acyl binding"/>
    <property type="evidence" value="ECO:0007669"/>
    <property type="project" value="TreeGrafter"/>
</dbReference>
<evidence type="ECO:0000256" key="1">
    <source>
        <dbReference type="ARBA" id="ARBA00005194"/>
    </source>
</evidence>
<dbReference type="UniPathway" id="UPA00094"/>
<name>A0A1C9C7Y1_9FLOR</name>
<dbReference type="SUPFAM" id="SSF47336">
    <property type="entry name" value="ACP-like"/>
    <property type="match status" value="1"/>
</dbReference>
<reference evidence="12" key="1">
    <citation type="journal article" date="2016" name="BMC Biol.">
        <title>Parallel evolution of highly conserved plastid genome architecture in red seaweeds and seed plants.</title>
        <authorList>
            <person name="Lee J."/>
            <person name="Cho C.H."/>
            <person name="Park S.I."/>
            <person name="Choi J.W."/>
            <person name="Song H.S."/>
            <person name="West J.A."/>
            <person name="Bhattacharya D."/>
            <person name="Yoon H.S."/>
        </authorList>
    </citation>
    <scope>NUCLEOTIDE SEQUENCE</scope>
</reference>
<keyword evidence="6 9" id="KW-0276">Fatty acid metabolism</keyword>
<geneLocation type="plastid" evidence="12"/>
<dbReference type="NCBIfam" id="NF002150">
    <property type="entry name" value="PRK00982.1-4"/>
    <property type="match status" value="1"/>
</dbReference>
<keyword evidence="9" id="KW-0963">Cytoplasm</keyword>
<evidence type="ECO:0000256" key="4">
    <source>
        <dbReference type="ARBA" id="ARBA00022516"/>
    </source>
</evidence>
<dbReference type="AlphaFoldDB" id="A0A1C9C7Y1"/>
<gene>
    <name evidence="9 12" type="primary">acpP</name>
    <name evidence="12" type="ORF">Riqu_011</name>
</gene>
<accession>A0A1C9C7Y1</accession>
<dbReference type="FunFam" id="1.10.1200.10:FF:000003">
    <property type="entry name" value="Acyl carrier protein"/>
    <property type="match status" value="1"/>
</dbReference>
<evidence type="ECO:0000256" key="10">
    <source>
        <dbReference type="RuleBase" id="RU000722"/>
    </source>
</evidence>
<dbReference type="InterPro" id="IPR036736">
    <property type="entry name" value="ACP-like_sf"/>
</dbReference>
<comment type="function">
    <text evidence="9 10">Carrier of the growing fatty acid chain in fatty acid biosynthesis.</text>
</comment>
<evidence type="ECO:0000256" key="7">
    <source>
        <dbReference type="ARBA" id="ARBA00023098"/>
    </source>
</evidence>
<dbReference type="PROSITE" id="PS50075">
    <property type="entry name" value="CARRIER"/>
    <property type="match status" value="1"/>
</dbReference>
<dbReference type="InterPro" id="IPR009081">
    <property type="entry name" value="PP-bd_ACP"/>
</dbReference>
<feature type="domain" description="Carrier" evidence="11">
    <location>
        <begin position="12"/>
        <end position="87"/>
    </location>
</feature>
<keyword evidence="3 9" id="KW-0596">Phosphopantetheine</keyword>
<proteinExistence type="inferred from homology"/>